<dbReference type="AlphaFoldDB" id="A0A2M7WUE6"/>
<dbReference type="GO" id="GO:0002161">
    <property type="term" value="F:aminoacyl-tRNA deacylase activity"/>
    <property type="evidence" value="ECO:0007669"/>
    <property type="project" value="InterPro"/>
</dbReference>
<reference evidence="15" key="1">
    <citation type="submission" date="2017-09" db="EMBL/GenBank/DDBJ databases">
        <title>Depth-based differentiation of microbial function through sediment-hosted aquifers and enrichment of novel symbionts in the deep terrestrial subsurface.</title>
        <authorList>
            <person name="Probst A.J."/>
            <person name="Ladd B."/>
            <person name="Jarett J.K."/>
            <person name="Geller-Mcgrath D.E."/>
            <person name="Sieber C.M.K."/>
            <person name="Emerson J.B."/>
            <person name="Anantharaman K."/>
            <person name="Thomas B.C."/>
            <person name="Malmstrom R."/>
            <person name="Stieglmeier M."/>
            <person name="Klingl A."/>
            <person name="Woyke T."/>
            <person name="Ryan C.M."/>
            <person name="Banfield J.F."/>
        </authorList>
    </citation>
    <scope>NUCLEOTIDE SEQUENCE [LARGE SCALE GENOMIC DNA]</scope>
</reference>
<evidence type="ECO:0000313" key="15">
    <source>
        <dbReference type="Proteomes" id="UP000231487"/>
    </source>
</evidence>
<dbReference type="CDD" id="cd00812">
    <property type="entry name" value="LeuRS_core"/>
    <property type="match status" value="1"/>
</dbReference>
<comment type="similarity">
    <text evidence="1 8 9">Belongs to the class-I aminoacyl-tRNA synthetase family.</text>
</comment>
<dbReference type="InterPro" id="IPR002300">
    <property type="entry name" value="aa-tRNA-synth_Ia"/>
</dbReference>
<dbReference type="InterPro" id="IPR009008">
    <property type="entry name" value="Val/Leu/Ile-tRNA-synth_edit"/>
</dbReference>
<evidence type="ECO:0000256" key="9">
    <source>
        <dbReference type="RuleBase" id="RU363039"/>
    </source>
</evidence>
<protein>
    <recommendedName>
        <fullName evidence="8">Leucine--tRNA ligase</fullName>
        <ecNumber evidence="8">6.1.1.4</ecNumber>
    </recommendedName>
    <alternativeName>
        <fullName evidence="8">Leucyl-tRNA synthetase</fullName>
        <shortName evidence="8">LeuRS</shortName>
    </alternativeName>
</protein>
<keyword evidence="2 8" id="KW-0436">Ligase</keyword>
<comment type="subcellular location">
    <subcellularLocation>
        <location evidence="8">Cytoplasm</location>
    </subcellularLocation>
</comment>
<dbReference type="Pfam" id="PF09334">
    <property type="entry name" value="tRNA-synt_1g"/>
    <property type="match status" value="1"/>
</dbReference>
<evidence type="ECO:0000256" key="7">
    <source>
        <dbReference type="ARBA" id="ARBA00047469"/>
    </source>
</evidence>
<dbReference type="Gene3D" id="1.10.730.10">
    <property type="entry name" value="Isoleucyl-tRNA Synthetase, Domain 1"/>
    <property type="match status" value="2"/>
</dbReference>
<dbReference type="Pfam" id="PF00133">
    <property type="entry name" value="tRNA-synt_1"/>
    <property type="match status" value="1"/>
</dbReference>
<dbReference type="SUPFAM" id="SSF52374">
    <property type="entry name" value="Nucleotidylyl transferase"/>
    <property type="match status" value="1"/>
</dbReference>
<dbReference type="SUPFAM" id="SSF47323">
    <property type="entry name" value="Anticodon-binding domain of a subclass of class I aminoacyl-tRNA synthetases"/>
    <property type="match status" value="1"/>
</dbReference>
<organism evidence="14 15">
    <name type="scientific">Candidatus Zambryskibacteria bacterium CG_4_9_14_3_um_filter_40_16</name>
    <dbReference type="NCBI Taxonomy" id="1975111"/>
    <lineage>
        <taxon>Bacteria</taxon>
        <taxon>Candidatus Zambryskiibacteriota</taxon>
    </lineage>
</organism>
<evidence type="ECO:0000259" key="12">
    <source>
        <dbReference type="Pfam" id="PF09334"/>
    </source>
</evidence>
<dbReference type="GO" id="GO:0005829">
    <property type="term" value="C:cytosol"/>
    <property type="evidence" value="ECO:0007669"/>
    <property type="project" value="TreeGrafter"/>
</dbReference>
<dbReference type="GO" id="GO:0004823">
    <property type="term" value="F:leucine-tRNA ligase activity"/>
    <property type="evidence" value="ECO:0007669"/>
    <property type="project" value="UniProtKB-UniRule"/>
</dbReference>
<dbReference type="PANTHER" id="PTHR43740:SF2">
    <property type="entry name" value="LEUCINE--TRNA LIGASE, MITOCHONDRIAL"/>
    <property type="match status" value="1"/>
</dbReference>
<proteinExistence type="inferred from homology"/>
<dbReference type="EC" id="6.1.1.4" evidence="8"/>
<dbReference type="InterPro" id="IPR002302">
    <property type="entry name" value="Leu-tRNA-ligase"/>
</dbReference>
<evidence type="ECO:0000256" key="2">
    <source>
        <dbReference type="ARBA" id="ARBA00022598"/>
    </source>
</evidence>
<dbReference type="Pfam" id="PF13603">
    <property type="entry name" value="tRNA-synt_1_2"/>
    <property type="match status" value="1"/>
</dbReference>
<dbReference type="GO" id="GO:0006429">
    <property type="term" value="P:leucyl-tRNA aminoacylation"/>
    <property type="evidence" value="ECO:0007669"/>
    <property type="project" value="UniProtKB-UniRule"/>
</dbReference>
<keyword evidence="5 8" id="KW-0648">Protein biosynthesis</keyword>
<keyword evidence="4 8" id="KW-0067">ATP-binding</keyword>
<dbReference type="InterPro" id="IPR014729">
    <property type="entry name" value="Rossmann-like_a/b/a_fold"/>
</dbReference>
<keyword evidence="8" id="KW-0963">Cytoplasm</keyword>
<dbReference type="Proteomes" id="UP000231487">
    <property type="component" value="Unassembled WGS sequence"/>
</dbReference>
<dbReference type="HAMAP" id="MF_00049_B">
    <property type="entry name" value="Leu_tRNA_synth_B"/>
    <property type="match status" value="1"/>
</dbReference>
<comment type="catalytic activity">
    <reaction evidence="7 8">
        <text>tRNA(Leu) + L-leucine + ATP = L-leucyl-tRNA(Leu) + AMP + diphosphate</text>
        <dbReference type="Rhea" id="RHEA:11688"/>
        <dbReference type="Rhea" id="RHEA-COMP:9613"/>
        <dbReference type="Rhea" id="RHEA-COMP:9622"/>
        <dbReference type="ChEBI" id="CHEBI:30616"/>
        <dbReference type="ChEBI" id="CHEBI:33019"/>
        <dbReference type="ChEBI" id="CHEBI:57427"/>
        <dbReference type="ChEBI" id="CHEBI:78442"/>
        <dbReference type="ChEBI" id="CHEBI:78494"/>
        <dbReference type="ChEBI" id="CHEBI:456215"/>
        <dbReference type="EC" id="6.1.1.4"/>
    </reaction>
</comment>
<dbReference type="InterPro" id="IPR015413">
    <property type="entry name" value="Methionyl/Leucyl_tRNA_Synth"/>
</dbReference>
<comment type="caution">
    <text evidence="8">Lacks conserved residue(s) required for the propagation of feature annotation.</text>
</comment>
<evidence type="ECO:0000313" key="14">
    <source>
        <dbReference type="EMBL" id="PJA33526.1"/>
    </source>
</evidence>
<feature type="domain" description="Methionyl/Valyl/Leucyl/Isoleucyl-tRNA synthetase anticodon-binding" evidence="11">
    <location>
        <begin position="638"/>
        <end position="756"/>
    </location>
</feature>
<evidence type="ECO:0000256" key="4">
    <source>
        <dbReference type="ARBA" id="ARBA00022840"/>
    </source>
</evidence>
<accession>A0A2M7WUE6</accession>
<evidence type="ECO:0000259" key="11">
    <source>
        <dbReference type="Pfam" id="PF08264"/>
    </source>
</evidence>
<dbReference type="EMBL" id="PFXE01000034">
    <property type="protein sequence ID" value="PJA33526.1"/>
    <property type="molecule type" value="Genomic_DNA"/>
</dbReference>
<keyword evidence="3 8" id="KW-0547">Nucleotide-binding</keyword>
<gene>
    <name evidence="8" type="primary">leuS</name>
    <name evidence="14" type="ORF">CO184_01790</name>
</gene>
<keyword evidence="6 8" id="KW-0030">Aminoacyl-tRNA synthetase</keyword>
<feature type="binding site" evidence="8">
    <location>
        <position position="569"/>
    </location>
    <ligand>
        <name>ATP</name>
        <dbReference type="ChEBI" id="CHEBI:30616"/>
    </ligand>
</feature>
<dbReference type="Gene3D" id="3.40.50.620">
    <property type="entry name" value="HUPs"/>
    <property type="match status" value="2"/>
</dbReference>
<dbReference type="InterPro" id="IPR013155">
    <property type="entry name" value="M/V/L/I-tRNA-synth_anticd-bd"/>
</dbReference>
<dbReference type="PRINTS" id="PR00985">
    <property type="entry name" value="TRNASYNTHLEU"/>
</dbReference>
<evidence type="ECO:0000259" key="13">
    <source>
        <dbReference type="Pfam" id="PF13603"/>
    </source>
</evidence>
<dbReference type="FunFam" id="1.10.730.10:FF:000002">
    <property type="entry name" value="Leucine--tRNA ligase"/>
    <property type="match status" value="1"/>
</dbReference>
<name>A0A2M7WUE6_9BACT</name>
<evidence type="ECO:0000259" key="10">
    <source>
        <dbReference type="Pfam" id="PF00133"/>
    </source>
</evidence>
<dbReference type="CDD" id="cd07958">
    <property type="entry name" value="Anticodon_Ia_Leu_BEm"/>
    <property type="match status" value="1"/>
</dbReference>
<evidence type="ECO:0000256" key="6">
    <source>
        <dbReference type="ARBA" id="ARBA00023146"/>
    </source>
</evidence>
<evidence type="ECO:0000256" key="5">
    <source>
        <dbReference type="ARBA" id="ARBA00022917"/>
    </source>
</evidence>
<evidence type="ECO:0000256" key="1">
    <source>
        <dbReference type="ARBA" id="ARBA00005594"/>
    </source>
</evidence>
<evidence type="ECO:0000256" key="8">
    <source>
        <dbReference type="HAMAP-Rule" id="MF_00049"/>
    </source>
</evidence>
<feature type="domain" description="Methionyl/Leucyl tRNA synthetase" evidence="12">
    <location>
        <begin position="44"/>
        <end position="175"/>
    </location>
</feature>
<feature type="domain" description="Leucyl-tRNA synthetase editing" evidence="13">
    <location>
        <begin position="225"/>
        <end position="389"/>
    </location>
</feature>
<dbReference type="GO" id="GO:0005524">
    <property type="term" value="F:ATP binding"/>
    <property type="evidence" value="ECO:0007669"/>
    <property type="project" value="UniProtKB-UniRule"/>
</dbReference>
<feature type="short sequence motif" description="'HIGH' region" evidence="8">
    <location>
        <begin position="46"/>
        <end position="56"/>
    </location>
</feature>
<dbReference type="Pfam" id="PF08264">
    <property type="entry name" value="Anticodon_1"/>
    <property type="match status" value="1"/>
</dbReference>
<feature type="domain" description="Aminoacyl-tRNA synthetase class Ia" evidence="10">
    <location>
        <begin position="404"/>
        <end position="594"/>
    </location>
</feature>
<dbReference type="PANTHER" id="PTHR43740">
    <property type="entry name" value="LEUCYL-TRNA SYNTHETASE"/>
    <property type="match status" value="1"/>
</dbReference>
<dbReference type="SUPFAM" id="SSF50677">
    <property type="entry name" value="ValRS/IleRS/LeuRS editing domain"/>
    <property type="match status" value="1"/>
</dbReference>
<sequence length="791" mass="91509">MKSYDPGKIDNKWQKEWKKKRIHEALDSATTLKKTKPNFYMLVEFPYPSGDLHVGHWYAFAVPDIFVRMKRMQGYNLLFPIGFDSFGLPAENAAIQNKVDPSKWTWKNIERMRKQLCSMGATFDWSREVVTCDPEYYRWTQWLFLEFYKRGLAYRGNALVNWDPIDKTVLANEQVLPDGTAERSGARVEKKELEQWFVKITDYADRLSFDLESLDWPHSIKEAQKNWIGKSDGAEISFQVSSVSLQKEIKSKNLKLKAESRQLTSVKVFTTRPDTIFGATYLVISPEHKLLENNELGITNYEEVKGYIQKAKLKTEIERTSEGKEKTGVFLKGVSATNPATGNKIPVWVADYVLPLYGTGAIMAVPADDKRDEEFAKKYKLPVIKNYKSAGFTDFGKKTTTYKLRDWLISRQRYWGVPIPIVYDPDGKPHPIPPKHLPWILPTDVDFNPTGVAPLAKSKELLKRTEKIFGKGWKPEIDTMDTFVDSSWYFLRYLDSKNKKEFSSIKKQKLWMPVDRYSGGSEHTNMHLLYSRFFYKALYDLGLVTEKEPYRVRLNRGIILAEDGRKMSKRWKNVVNPDEQVKKVGTDAVRTYLAFIGPYNEVGSYPWSTNGLIGVRRFLERVWKLQEKISENANETKKEIEYLIHKTTKKVTDDVESMKFNTAVSALMILTNELTKEVSVSKENYEILLKLLTPFAPHISEEIWHTLGNKNFITMEKWPEYDKEKTKSENTTFVVQINGKTRATFAAQTSIEEKVALELAKELEEIKKWLAGKKVKKTIFVSGRLINIISD</sequence>
<dbReference type="InterPro" id="IPR009080">
    <property type="entry name" value="tRNAsynth_Ia_anticodon-bd"/>
</dbReference>
<evidence type="ECO:0000256" key="3">
    <source>
        <dbReference type="ARBA" id="ARBA00022741"/>
    </source>
</evidence>
<dbReference type="InterPro" id="IPR025709">
    <property type="entry name" value="Leu_tRNA-synth_edit"/>
</dbReference>
<comment type="caution">
    <text evidence="14">The sequence shown here is derived from an EMBL/GenBank/DDBJ whole genome shotgun (WGS) entry which is preliminary data.</text>
</comment>